<feature type="region of interest" description="Disordered" evidence="1">
    <location>
        <begin position="47"/>
        <end position="73"/>
    </location>
</feature>
<proteinExistence type="predicted"/>
<name>A0ABR2ETE0_9ROSI</name>
<comment type="caution">
    <text evidence="2">The sequence shown here is derived from an EMBL/GenBank/DDBJ whole genome shotgun (WGS) entry which is preliminary data.</text>
</comment>
<reference evidence="2 3" key="1">
    <citation type="journal article" date="2024" name="G3 (Bethesda)">
        <title>Genome assembly of Hibiscus sabdariffa L. provides insights into metabolisms of medicinal natural products.</title>
        <authorList>
            <person name="Kim T."/>
        </authorList>
    </citation>
    <scope>NUCLEOTIDE SEQUENCE [LARGE SCALE GENOMIC DNA]</scope>
    <source>
        <strain evidence="2">TK-2024</strain>
        <tissue evidence="2">Old leaves</tissue>
    </source>
</reference>
<dbReference type="EMBL" id="JBBPBM010000010">
    <property type="protein sequence ID" value="KAK8565288.1"/>
    <property type="molecule type" value="Genomic_DNA"/>
</dbReference>
<keyword evidence="3" id="KW-1185">Reference proteome</keyword>
<dbReference type="Proteomes" id="UP001472677">
    <property type="component" value="Unassembled WGS sequence"/>
</dbReference>
<evidence type="ECO:0000313" key="2">
    <source>
        <dbReference type="EMBL" id="KAK8565288.1"/>
    </source>
</evidence>
<accession>A0ABR2ETE0</accession>
<evidence type="ECO:0000313" key="3">
    <source>
        <dbReference type="Proteomes" id="UP001472677"/>
    </source>
</evidence>
<evidence type="ECO:0008006" key="4">
    <source>
        <dbReference type="Google" id="ProtNLM"/>
    </source>
</evidence>
<evidence type="ECO:0000256" key="1">
    <source>
        <dbReference type="SAM" id="MobiDB-lite"/>
    </source>
</evidence>
<gene>
    <name evidence="2" type="ORF">V6N12_058855</name>
</gene>
<sequence>MTNILQECASIRSGVDATCNTNHGSASVDGFVDTTLNFVDDVICSPEPVRNDDAEDISVDDTSEKSQRGLQPADSVRNCYEEVIPAGKRWLYLSGNKQF</sequence>
<protein>
    <recommendedName>
        <fullName evidence="4">Nucleoside-diphosphate kinase</fullName>
    </recommendedName>
</protein>
<organism evidence="2 3">
    <name type="scientific">Hibiscus sabdariffa</name>
    <name type="common">roselle</name>
    <dbReference type="NCBI Taxonomy" id="183260"/>
    <lineage>
        <taxon>Eukaryota</taxon>
        <taxon>Viridiplantae</taxon>
        <taxon>Streptophyta</taxon>
        <taxon>Embryophyta</taxon>
        <taxon>Tracheophyta</taxon>
        <taxon>Spermatophyta</taxon>
        <taxon>Magnoliopsida</taxon>
        <taxon>eudicotyledons</taxon>
        <taxon>Gunneridae</taxon>
        <taxon>Pentapetalae</taxon>
        <taxon>rosids</taxon>
        <taxon>malvids</taxon>
        <taxon>Malvales</taxon>
        <taxon>Malvaceae</taxon>
        <taxon>Malvoideae</taxon>
        <taxon>Hibiscus</taxon>
    </lineage>
</organism>